<evidence type="ECO:0000256" key="10">
    <source>
        <dbReference type="ARBA" id="ARBA00048743"/>
    </source>
</evidence>
<dbReference type="PROSITE" id="PS01331">
    <property type="entry name" value="THYMIDYLATE_KINASE"/>
    <property type="match status" value="1"/>
</dbReference>
<evidence type="ECO:0000256" key="5">
    <source>
        <dbReference type="ARBA" id="ARBA00022727"/>
    </source>
</evidence>
<dbReference type="OrthoDB" id="9774907at2"/>
<dbReference type="NCBIfam" id="TIGR00041">
    <property type="entry name" value="DTMP_kinase"/>
    <property type="match status" value="1"/>
</dbReference>
<dbReference type="EMBL" id="SNYW01000009">
    <property type="protein sequence ID" value="TDQ81504.1"/>
    <property type="molecule type" value="Genomic_DNA"/>
</dbReference>
<dbReference type="PANTHER" id="PTHR10344:SF4">
    <property type="entry name" value="UMP-CMP KINASE 2, MITOCHONDRIAL"/>
    <property type="match status" value="1"/>
</dbReference>
<dbReference type="InterPro" id="IPR018094">
    <property type="entry name" value="Thymidylate_kinase"/>
</dbReference>
<evidence type="ECO:0000256" key="9">
    <source>
        <dbReference type="ARBA" id="ARBA00029962"/>
    </source>
</evidence>
<evidence type="ECO:0000313" key="15">
    <source>
        <dbReference type="Proteomes" id="UP000295783"/>
    </source>
</evidence>
<dbReference type="InterPro" id="IPR027417">
    <property type="entry name" value="P-loop_NTPase"/>
</dbReference>
<dbReference type="GO" id="GO:0005829">
    <property type="term" value="C:cytosol"/>
    <property type="evidence" value="ECO:0007669"/>
    <property type="project" value="TreeGrafter"/>
</dbReference>
<evidence type="ECO:0000256" key="11">
    <source>
        <dbReference type="ARBA" id="ARBA00057735"/>
    </source>
</evidence>
<evidence type="ECO:0000256" key="2">
    <source>
        <dbReference type="ARBA" id="ARBA00012980"/>
    </source>
</evidence>
<organism evidence="14 15">
    <name type="scientific">Dongia mobilis</name>
    <dbReference type="NCBI Taxonomy" id="578943"/>
    <lineage>
        <taxon>Bacteria</taxon>
        <taxon>Pseudomonadati</taxon>
        <taxon>Pseudomonadota</taxon>
        <taxon>Alphaproteobacteria</taxon>
        <taxon>Rhodospirillales</taxon>
        <taxon>Dongiaceae</taxon>
        <taxon>Dongia</taxon>
    </lineage>
</organism>
<feature type="domain" description="Thymidylate kinase-like" evidence="13">
    <location>
        <begin position="12"/>
        <end position="198"/>
    </location>
</feature>
<feature type="binding site" evidence="12">
    <location>
        <begin position="14"/>
        <end position="21"/>
    </location>
    <ligand>
        <name>ATP</name>
        <dbReference type="ChEBI" id="CHEBI:30616"/>
    </ligand>
</feature>
<dbReference type="RefSeq" id="WP_133614056.1">
    <property type="nucleotide sequence ID" value="NZ_SNYW01000009.1"/>
</dbReference>
<dbReference type="HAMAP" id="MF_00165">
    <property type="entry name" value="Thymidylate_kinase"/>
    <property type="match status" value="1"/>
</dbReference>
<evidence type="ECO:0000313" key="14">
    <source>
        <dbReference type="EMBL" id="TDQ81504.1"/>
    </source>
</evidence>
<dbReference type="PANTHER" id="PTHR10344">
    <property type="entry name" value="THYMIDYLATE KINASE"/>
    <property type="match status" value="1"/>
</dbReference>
<dbReference type="InterPro" id="IPR018095">
    <property type="entry name" value="Thymidylate_kin_CS"/>
</dbReference>
<dbReference type="Pfam" id="PF02223">
    <property type="entry name" value="Thymidylate_kin"/>
    <property type="match status" value="1"/>
</dbReference>
<keyword evidence="15" id="KW-1185">Reference proteome</keyword>
<evidence type="ECO:0000256" key="4">
    <source>
        <dbReference type="ARBA" id="ARBA00022679"/>
    </source>
</evidence>
<keyword evidence="7 12" id="KW-0418">Kinase</keyword>
<keyword evidence="5 12" id="KW-0545">Nucleotide biosynthesis</keyword>
<dbReference type="EC" id="2.7.4.9" evidence="2 12"/>
<reference evidence="14 15" key="1">
    <citation type="submission" date="2019-03" db="EMBL/GenBank/DDBJ databases">
        <title>Genomic Encyclopedia of Type Strains, Phase III (KMG-III): the genomes of soil and plant-associated and newly described type strains.</title>
        <authorList>
            <person name="Whitman W."/>
        </authorList>
    </citation>
    <scope>NUCLEOTIDE SEQUENCE [LARGE SCALE GENOMIC DNA]</scope>
    <source>
        <strain evidence="14 15">CGMCC 1.7660</strain>
    </source>
</reference>
<dbReference type="AlphaFoldDB" id="A0A4R6WQN3"/>
<evidence type="ECO:0000256" key="8">
    <source>
        <dbReference type="ARBA" id="ARBA00022840"/>
    </source>
</evidence>
<keyword evidence="4 12" id="KW-0808">Transferase</keyword>
<dbReference type="GO" id="GO:0006235">
    <property type="term" value="P:dTTP biosynthetic process"/>
    <property type="evidence" value="ECO:0007669"/>
    <property type="project" value="UniProtKB-UniRule"/>
</dbReference>
<comment type="catalytic activity">
    <reaction evidence="10 12">
        <text>dTMP + ATP = dTDP + ADP</text>
        <dbReference type="Rhea" id="RHEA:13517"/>
        <dbReference type="ChEBI" id="CHEBI:30616"/>
        <dbReference type="ChEBI" id="CHEBI:58369"/>
        <dbReference type="ChEBI" id="CHEBI:63528"/>
        <dbReference type="ChEBI" id="CHEBI:456216"/>
        <dbReference type="EC" id="2.7.4.9"/>
    </reaction>
</comment>
<dbReference type="GO" id="GO:0006233">
    <property type="term" value="P:dTDP biosynthetic process"/>
    <property type="evidence" value="ECO:0007669"/>
    <property type="project" value="InterPro"/>
</dbReference>
<dbReference type="GO" id="GO:0006227">
    <property type="term" value="P:dUDP biosynthetic process"/>
    <property type="evidence" value="ECO:0007669"/>
    <property type="project" value="TreeGrafter"/>
</dbReference>
<gene>
    <name evidence="12" type="primary">tmk</name>
    <name evidence="14" type="ORF">A8950_2573</name>
</gene>
<dbReference type="Proteomes" id="UP000295783">
    <property type="component" value="Unassembled WGS sequence"/>
</dbReference>
<comment type="caution">
    <text evidence="14">The sequence shown here is derived from an EMBL/GenBank/DDBJ whole genome shotgun (WGS) entry which is preliminary data.</text>
</comment>
<protein>
    <recommendedName>
        <fullName evidence="3 12">Thymidylate kinase</fullName>
        <ecNumber evidence="2 12">2.7.4.9</ecNumber>
    </recommendedName>
    <alternativeName>
        <fullName evidence="9 12">dTMP kinase</fullName>
    </alternativeName>
</protein>
<dbReference type="SUPFAM" id="SSF52540">
    <property type="entry name" value="P-loop containing nucleoside triphosphate hydrolases"/>
    <property type="match status" value="1"/>
</dbReference>
<sequence length="210" mass="22629">MTAAAPLRFITFEGGEGAGKSTQIRHLANSLRAIGAEVVTTREPGGTPGAEQIRALLVEGGAGRWQAETEGLLHFAARAEHLAAIIRPALAAGKWVLCDRFADSTIAYQGYGQGVALDWLWTLRRHVVGDTEPGLTLMLDLPVEAGLARAETEQRYERMGLAFHRRLADGFREIAAAAPERCWLIDAARDITAIATDIRAAVTARYGIAL</sequence>
<dbReference type="FunFam" id="3.40.50.300:FF:000225">
    <property type="entry name" value="Thymidylate kinase"/>
    <property type="match status" value="1"/>
</dbReference>
<evidence type="ECO:0000256" key="6">
    <source>
        <dbReference type="ARBA" id="ARBA00022741"/>
    </source>
</evidence>
<evidence type="ECO:0000256" key="1">
    <source>
        <dbReference type="ARBA" id="ARBA00009776"/>
    </source>
</evidence>
<dbReference type="CDD" id="cd01672">
    <property type="entry name" value="TMPK"/>
    <property type="match status" value="1"/>
</dbReference>
<comment type="function">
    <text evidence="11 12">Phosphorylation of dTMP to form dTDP in both de novo and salvage pathways of dTTP synthesis.</text>
</comment>
<accession>A0A4R6WQN3</accession>
<comment type="similarity">
    <text evidence="1 12">Belongs to the thymidylate kinase family.</text>
</comment>
<proteinExistence type="inferred from homology"/>
<dbReference type="InterPro" id="IPR039430">
    <property type="entry name" value="Thymidylate_kin-like_dom"/>
</dbReference>
<dbReference type="Gene3D" id="3.40.50.300">
    <property type="entry name" value="P-loop containing nucleotide triphosphate hydrolases"/>
    <property type="match status" value="1"/>
</dbReference>
<name>A0A4R6WQN3_9PROT</name>
<evidence type="ECO:0000256" key="12">
    <source>
        <dbReference type="HAMAP-Rule" id="MF_00165"/>
    </source>
</evidence>
<evidence type="ECO:0000256" key="7">
    <source>
        <dbReference type="ARBA" id="ARBA00022777"/>
    </source>
</evidence>
<evidence type="ECO:0000259" key="13">
    <source>
        <dbReference type="Pfam" id="PF02223"/>
    </source>
</evidence>
<evidence type="ECO:0000256" key="3">
    <source>
        <dbReference type="ARBA" id="ARBA00017144"/>
    </source>
</evidence>
<keyword evidence="8 12" id="KW-0067">ATP-binding</keyword>
<dbReference type="GO" id="GO:0004798">
    <property type="term" value="F:dTMP kinase activity"/>
    <property type="evidence" value="ECO:0007669"/>
    <property type="project" value="UniProtKB-UniRule"/>
</dbReference>
<dbReference type="GO" id="GO:0005524">
    <property type="term" value="F:ATP binding"/>
    <property type="evidence" value="ECO:0007669"/>
    <property type="project" value="UniProtKB-UniRule"/>
</dbReference>
<keyword evidence="6 12" id="KW-0547">Nucleotide-binding</keyword>